<name>A0A0N7M4G5_9RHOB</name>
<comment type="subcellular location">
    <subcellularLocation>
        <location evidence="1 9">Cell inner membrane</location>
        <topology evidence="1 9">Multi-pass membrane protein</topology>
    </subcellularLocation>
</comment>
<dbReference type="Proteomes" id="UP000051326">
    <property type="component" value="Unassembled WGS sequence"/>
</dbReference>
<evidence type="ECO:0000256" key="4">
    <source>
        <dbReference type="ARBA" id="ARBA00022519"/>
    </source>
</evidence>
<dbReference type="InterPro" id="IPR055348">
    <property type="entry name" value="DctQ"/>
</dbReference>
<comment type="subunit">
    <text evidence="9">The complex comprises the extracytoplasmic solute receptor protein and the two transmembrane proteins.</text>
</comment>
<reference evidence="11 12" key="1">
    <citation type="submission" date="2015-09" db="EMBL/GenBank/DDBJ databases">
        <authorList>
            <consortium name="Swine Surveillance"/>
        </authorList>
    </citation>
    <scope>NUCLEOTIDE SEQUENCE [LARGE SCALE GENOMIC DNA]</scope>
    <source>
        <strain evidence="11 12">CECT 8399</strain>
    </source>
</reference>
<organism evidence="11 12">
    <name type="scientific">Leisingera aquaemixtae</name>
    <dbReference type="NCBI Taxonomy" id="1396826"/>
    <lineage>
        <taxon>Bacteria</taxon>
        <taxon>Pseudomonadati</taxon>
        <taxon>Pseudomonadota</taxon>
        <taxon>Alphaproteobacteria</taxon>
        <taxon>Rhodobacterales</taxon>
        <taxon>Roseobacteraceae</taxon>
        <taxon>Leisingera</taxon>
    </lineage>
</organism>
<dbReference type="PANTHER" id="PTHR35011">
    <property type="entry name" value="2,3-DIKETO-L-GULONATE TRAP TRANSPORTER SMALL PERMEASE PROTEIN YIAM"/>
    <property type="match status" value="1"/>
</dbReference>
<evidence type="ECO:0000313" key="11">
    <source>
        <dbReference type="EMBL" id="CUH99570.1"/>
    </source>
</evidence>
<dbReference type="RefSeq" id="WP_058285706.1">
    <property type="nucleotide sequence ID" value="NZ_CYSR01000020.1"/>
</dbReference>
<keyword evidence="3" id="KW-1003">Cell membrane</keyword>
<dbReference type="PANTHER" id="PTHR35011:SF2">
    <property type="entry name" value="2,3-DIKETO-L-GULONATE TRAP TRANSPORTER SMALL PERMEASE PROTEIN YIAM"/>
    <property type="match status" value="1"/>
</dbReference>
<evidence type="ECO:0000256" key="6">
    <source>
        <dbReference type="ARBA" id="ARBA00022989"/>
    </source>
</evidence>
<dbReference type="AlphaFoldDB" id="A0A0N7M4G5"/>
<dbReference type="Pfam" id="PF04290">
    <property type="entry name" value="DctQ"/>
    <property type="match status" value="1"/>
</dbReference>
<accession>A0A0N7M4G5</accession>
<keyword evidence="5 9" id="KW-0812">Transmembrane</keyword>
<comment type="similarity">
    <text evidence="8 9">Belongs to the TRAP transporter small permease family.</text>
</comment>
<dbReference type="EMBL" id="CYSR01000020">
    <property type="protein sequence ID" value="CUH99570.1"/>
    <property type="molecule type" value="Genomic_DNA"/>
</dbReference>
<dbReference type="GO" id="GO:0015740">
    <property type="term" value="P:C4-dicarboxylate transport"/>
    <property type="evidence" value="ECO:0007669"/>
    <property type="project" value="TreeGrafter"/>
</dbReference>
<evidence type="ECO:0000256" key="8">
    <source>
        <dbReference type="ARBA" id="ARBA00038436"/>
    </source>
</evidence>
<keyword evidence="6 9" id="KW-1133">Transmembrane helix</keyword>
<evidence type="ECO:0000256" key="1">
    <source>
        <dbReference type="ARBA" id="ARBA00004429"/>
    </source>
</evidence>
<evidence type="ECO:0000259" key="10">
    <source>
        <dbReference type="Pfam" id="PF04290"/>
    </source>
</evidence>
<sequence length="188" mass="20661">MHQTHDSALPGFLGVIDSAISRTESFLLAAGVLLMAANTVANVVGRFVLGNSIFFSEELNRILIILITFAGISYAARNARHIRMSAVYDLLPPHLRKVMVVVISVITAGFMFLLCFYAVKYIGSQASRGRVLPALQIPVWVILVWVPAGFFMTGAQYLLTAVRNLTSPGVYLSTHVQEGYEDTEEIEI</sequence>
<protein>
    <recommendedName>
        <fullName evidence="9">TRAP transporter small permease protein</fullName>
    </recommendedName>
</protein>
<keyword evidence="7 9" id="KW-0472">Membrane</keyword>
<feature type="transmembrane region" description="Helical" evidence="9">
    <location>
        <begin position="139"/>
        <end position="159"/>
    </location>
</feature>
<dbReference type="GO" id="GO:0022857">
    <property type="term" value="F:transmembrane transporter activity"/>
    <property type="evidence" value="ECO:0007669"/>
    <property type="project" value="UniProtKB-UniRule"/>
</dbReference>
<proteinExistence type="inferred from homology"/>
<dbReference type="GO" id="GO:0005886">
    <property type="term" value="C:plasma membrane"/>
    <property type="evidence" value="ECO:0007669"/>
    <property type="project" value="UniProtKB-SubCell"/>
</dbReference>
<feature type="transmembrane region" description="Helical" evidence="9">
    <location>
        <begin position="59"/>
        <end position="77"/>
    </location>
</feature>
<feature type="transmembrane region" description="Helical" evidence="9">
    <location>
        <begin position="26"/>
        <end position="47"/>
    </location>
</feature>
<evidence type="ECO:0000313" key="12">
    <source>
        <dbReference type="Proteomes" id="UP000051326"/>
    </source>
</evidence>
<dbReference type="InterPro" id="IPR007387">
    <property type="entry name" value="TRAP_DctQ"/>
</dbReference>
<gene>
    <name evidence="11" type="ORF">PHA8399_01692</name>
</gene>
<dbReference type="STRING" id="1396826.PHA8399_01692"/>
<feature type="transmembrane region" description="Helical" evidence="9">
    <location>
        <begin position="98"/>
        <end position="119"/>
    </location>
</feature>
<feature type="domain" description="Tripartite ATP-independent periplasmic transporters DctQ component" evidence="10">
    <location>
        <begin position="35"/>
        <end position="165"/>
    </location>
</feature>
<keyword evidence="4 9" id="KW-0997">Cell inner membrane</keyword>
<evidence type="ECO:0000256" key="7">
    <source>
        <dbReference type="ARBA" id="ARBA00023136"/>
    </source>
</evidence>
<evidence type="ECO:0000256" key="5">
    <source>
        <dbReference type="ARBA" id="ARBA00022692"/>
    </source>
</evidence>
<evidence type="ECO:0000256" key="9">
    <source>
        <dbReference type="RuleBase" id="RU369079"/>
    </source>
</evidence>
<comment type="function">
    <text evidence="9">Part of the tripartite ATP-independent periplasmic (TRAP) transport system.</text>
</comment>
<evidence type="ECO:0000256" key="3">
    <source>
        <dbReference type="ARBA" id="ARBA00022475"/>
    </source>
</evidence>
<evidence type="ECO:0000256" key="2">
    <source>
        <dbReference type="ARBA" id="ARBA00022448"/>
    </source>
</evidence>
<keyword evidence="2 9" id="KW-0813">Transport</keyword>